<dbReference type="AlphaFoldDB" id="A0AAV2Z5X4"/>
<comment type="caution">
    <text evidence="2">The sequence shown here is derived from an EMBL/GenBank/DDBJ whole genome shotgun (WGS) entry which is preliminary data.</text>
</comment>
<evidence type="ECO:0000313" key="3">
    <source>
        <dbReference type="Proteomes" id="UP001146120"/>
    </source>
</evidence>
<dbReference type="SMART" id="SM00465">
    <property type="entry name" value="GIYc"/>
    <property type="match status" value="1"/>
</dbReference>
<dbReference type="InterPro" id="IPR000305">
    <property type="entry name" value="GIY-YIG_endonuc"/>
</dbReference>
<evidence type="ECO:0000313" key="2">
    <source>
        <dbReference type="EMBL" id="DBA01681.1"/>
    </source>
</evidence>
<keyword evidence="3" id="KW-1185">Reference proteome</keyword>
<organism evidence="2 3">
    <name type="scientific">Lagenidium giganteum</name>
    <dbReference type="NCBI Taxonomy" id="4803"/>
    <lineage>
        <taxon>Eukaryota</taxon>
        <taxon>Sar</taxon>
        <taxon>Stramenopiles</taxon>
        <taxon>Oomycota</taxon>
        <taxon>Peronosporomycetes</taxon>
        <taxon>Pythiales</taxon>
        <taxon>Pythiaceae</taxon>
    </lineage>
</organism>
<gene>
    <name evidence="2" type="ORF">N0F65_010332</name>
</gene>
<feature type="domain" description="GIY-YIG" evidence="1">
    <location>
        <begin position="6"/>
        <end position="96"/>
    </location>
</feature>
<dbReference type="InterPro" id="IPR035901">
    <property type="entry name" value="GIY-YIG_endonuc_sf"/>
</dbReference>
<dbReference type="Pfam" id="PF01541">
    <property type="entry name" value="GIY-YIG"/>
    <property type="match status" value="1"/>
</dbReference>
<accession>A0AAV2Z5X4</accession>
<evidence type="ECO:0000259" key="1">
    <source>
        <dbReference type="SMART" id="SM00465"/>
    </source>
</evidence>
<sequence>MTETRIGRIYKIVCSKSNYVYFGSTFNVLRTRMAQHKDHFNRGRCLGDYDCFARHGWDSLHIILIAEYEVVDRKQLLMYEQLYINRVKACNKTAAFVPLSKSNQMRYRYKTKSNAAQSRRVVCDCGSEMRRDSLPDHLRTKKHQQWASQ</sequence>
<reference evidence="2" key="1">
    <citation type="submission" date="2022-11" db="EMBL/GenBank/DDBJ databases">
        <authorList>
            <person name="Morgan W.R."/>
            <person name="Tartar A."/>
        </authorList>
    </citation>
    <scope>NUCLEOTIDE SEQUENCE</scope>
    <source>
        <strain evidence="2">ARSEF 373</strain>
    </source>
</reference>
<dbReference type="EMBL" id="DAKRPA010000043">
    <property type="protein sequence ID" value="DBA01681.1"/>
    <property type="molecule type" value="Genomic_DNA"/>
</dbReference>
<proteinExistence type="predicted"/>
<dbReference type="Proteomes" id="UP001146120">
    <property type="component" value="Unassembled WGS sequence"/>
</dbReference>
<name>A0AAV2Z5X4_9STRA</name>
<reference evidence="2" key="2">
    <citation type="journal article" date="2023" name="Microbiol Resour">
        <title>Decontamination and Annotation of the Draft Genome Sequence of the Oomycete Lagenidium giganteum ARSEF 373.</title>
        <authorList>
            <person name="Morgan W.R."/>
            <person name="Tartar A."/>
        </authorList>
    </citation>
    <scope>NUCLEOTIDE SEQUENCE</scope>
    <source>
        <strain evidence="2">ARSEF 373</strain>
    </source>
</reference>
<dbReference type="Gene3D" id="3.40.1440.10">
    <property type="entry name" value="GIY-YIG endonuclease"/>
    <property type="match status" value="1"/>
</dbReference>
<protein>
    <recommendedName>
        <fullName evidence="1">GIY-YIG domain-containing protein</fullName>
    </recommendedName>
</protein>
<dbReference type="SUPFAM" id="SSF82771">
    <property type="entry name" value="GIY-YIG endonuclease"/>
    <property type="match status" value="1"/>
</dbReference>